<proteinExistence type="predicted"/>
<evidence type="ECO:0000313" key="1">
    <source>
        <dbReference type="EMBL" id="GBO21717.1"/>
    </source>
</evidence>
<comment type="caution">
    <text evidence="1">The sequence shown here is derived from an EMBL/GenBank/DDBJ whole genome shotgun (WGS) entry which is preliminary data.</text>
</comment>
<dbReference type="AlphaFoldDB" id="A0A4Y2VDB3"/>
<dbReference type="Proteomes" id="UP000499080">
    <property type="component" value="Unassembled WGS sequence"/>
</dbReference>
<gene>
    <name evidence="1" type="ORF">AVEN_195257_1</name>
</gene>
<protein>
    <submittedName>
        <fullName evidence="1">Uncharacterized protein</fullName>
    </submittedName>
</protein>
<keyword evidence="2" id="KW-1185">Reference proteome</keyword>
<accession>A0A4Y2VDB3</accession>
<name>A0A4Y2VDB3_ARAVE</name>
<dbReference type="EMBL" id="BGPR01044876">
    <property type="protein sequence ID" value="GBO21717.1"/>
    <property type="molecule type" value="Genomic_DNA"/>
</dbReference>
<sequence length="128" mass="14180">MTTTPGLASPLRASAPHQRECILEPTDLAYTRPANTEVLRWNRVSNLQPLEPVPVIVSPRLPEENGPITFDQQPVIVSPRLPEENGPITFDQQPVIVSPRLPEESVVLPSGNRLGCRILRQGHARMIP</sequence>
<organism evidence="1 2">
    <name type="scientific">Araneus ventricosus</name>
    <name type="common">Orbweaver spider</name>
    <name type="synonym">Epeira ventricosa</name>
    <dbReference type="NCBI Taxonomy" id="182803"/>
    <lineage>
        <taxon>Eukaryota</taxon>
        <taxon>Metazoa</taxon>
        <taxon>Ecdysozoa</taxon>
        <taxon>Arthropoda</taxon>
        <taxon>Chelicerata</taxon>
        <taxon>Arachnida</taxon>
        <taxon>Araneae</taxon>
        <taxon>Araneomorphae</taxon>
        <taxon>Entelegynae</taxon>
        <taxon>Araneoidea</taxon>
        <taxon>Araneidae</taxon>
        <taxon>Araneus</taxon>
    </lineage>
</organism>
<evidence type="ECO:0000313" key="2">
    <source>
        <dbReference type="Proteomes" id="UP000499080"/>
    </source>
</evidence>
<reference evidence="1 2" key="1">
    <citation type="journal article" date="2019" name="Sci. Rep.">
        <title>Orb-weaving spider Araneus ventricosus genome elucidates the spidroin gene catalogue.</title>
        <authorList>
            <person name="Kono N."/>
            <person name="Nakamura H."/>
            <person name="Ohtoshi R."/>
            <person name="Moran D.A.P."/>
            <person name="Shinohara A."/>
            <person name="Yoshida Y."/>
            <person name="Fujiwara M."/>
            <person name="Mori M."/>
            <person name="Tomita M."/>
            <person name="Arakawa K."/>
        </authorList>
    </citation>
    <scope>NUCLEOTIDE SEQUENCE [LARGE SCALE GENOMIC DNA]</scope>
</reference>